<sequence length="478" mass="54814">MLNDHEPNQNEIIDQIVKGLSILLTKWNCRDLLAPKSSLPLNADDSTRDHDDVRLGRWKGLSPDKIKDQKALLLQLETRILPSLKHQLADLLKSLDLADPSKEPRPNLLDVLEIVSQIGQSFNQINGFLYSIAGNRNSSEHDHDYGGVKYFRYRPLMEKINRLMSHHIWIVFQRHIPGILKRSKDHPIWLNDRSDLITHREQLIEGIARSSDYIDTIIKSSKRSDFNILQDEWRNYSNDLNNHLKSITVKINPTDEEECLLIDVGRPEFKYYKATVDQNHSINTDSAEIDFNSNNHEDTQSDANSLIDHEDNQSETNCSTCSSEECFLRFMKLAQSIIPVIKLVRILLNKLSNPISKIPFTIDSKMSSMDIQSVQSNLSSLNYTISSILSNLHYGYHSDQIMDQLENVKMLRERLSRDFDSAIALLCLYLVPSTDIELDLPASGDLFKTWTLGLSEQFSLATKIFDKALSEFEKESNS</sequence>
<reference evidence="1 2" key="1">
    <citation type="submission" date="2019-05" db="EMBL/GenBank/DDBJ databases">
        <title>Emergence of the Ug99 lineage of the wheat stem rust pathogen through somatic hybridization.</title>
        <authorList>
            <person name="Li F."/>
            <person name="Upadhyaya N.M."/>
            <person name="Sperschneider J."/>
            <person name="Matny O."/>
            <person name="Nguyen-Phuc H."/>
            <person name="Mago R."/>
            <person name="Raley C."/>
            <person name="Miller M.E."/>
            <person name="Silverstein K.A.T."/>
            <person name="Henningsen E."/>
            <person name="Hirsch C.D."/>
            <person name="Visser B."/>
            <person name="Pretorius Z.A."/>
            <person name="Steffenson B.J."/>
            <person name="Schwessinger B."/>
            <person name="Dodds P.N."/>
            <person name="Figueroa M."/>
        </authorList>
    </citation>
    <scope>NUCLEOTIDE SEQUENCE [LARGE SCALE GENOMIC DNA]</scope>
    <source>
        <strain evidence="1 2">Ug99</strain>
    </source>
</reference>
<dbReference type="PANTHER" id="PTHR33069">
    <property type="entry name" value="CHROMOSOME 7, WHOLE GENOME SHOTGUN SEQUENCE-RELATED"/>
    <property type="match status" value="1"/>
</dbReference>
<protein>
    <submittedName>
        <fullName evidence="1">Uncharacterized protein</fullName>
    </submittedName>
</protein>
<name>A0A5B0RSW7_PUCGR</name>
<dbReference type="AlphaFoldDB" id="A0A5B0RSW7"/>
<gene>
    <name evidence="1" type="ORF">PGTUg99_022028</name>
</gene>
<accession>A0A5B0RSW7</accession>
<evidence type="ECO:0000313" key="1">
    <source>
        <dbReference type="EMBL" id="KAA1128408.1"/>
    </source>
</evidence>
<dbReference type="Proteomes" id="UP000325313">
    <property type="component" value="Unassembled WGS sequence"/>
</dbReference>
<comment type="caution">
    <text evidence="1">The sequence shown here is derived from an EMBL/GenBank/DDBJ whole genome shotgun (WGS) entry which is preliminary data.</text>
</comment>
<dbReference type="PANTHER" id="PTHR33069:SF3">
    <property type="entry name" value="DYNEIN HEAVY CHAIN TAIL DOMAIN-CONTAINING PROTEIN"/>
    <property type="match status" value="1"/>
</dbReference>
<organism evidence="1 2">
    <name type="scientific">Puccinia graminis f. sp. tritici</name>
    <dbReference type="NCBI Taxonomy" id="56615"/>
    <lineage>
        <taxon>Eukaryota</taxon>
        <taxon>Fungi</taxon>
        <taxon>Dikarya</taxon>
        <taxon>Basidiomycota</taxon>
        <taxon>Pucciniomycotina</taxon>
        <taxon>Pucciniomycetes</taxon>
        <taxon>Pucciniales</taxon>
        <taxon>Pucciniaceae</taxon>
        <taxon>Puccinia</taxon>
    </lineage>
</organism>
<dbReference type="EMBL" id="VDEP01000142">
    <property type="protein sequence ID" value="KAA1128408.1"/>
    <property type="molecule type" value="Genomic_DNA"/>
</dbReference>
<evidence type="ECO:0000313" key="2">
    <source>
        <dbReference type="Proteomes" id="UP000325313"/>
    </source>
</evidence>
<proteinExistence type="predicted"/>